<keyword evidence="2" id="KW-1185">Reference proteome</keyword>
<dbReference type="Proteomes" id="UP000003755">
    <property type="component" value="Unassembled WGS sequence"/>
</dbReference>
<reference evidence="1" key="1">
    <citation type="submission" date="2009-09" db="EMBL/GenBank/DDBJ databases">
        <authorList>
            <person name="Weinstock G."/>
            <person name="Sodergren E."/>
            <person name="Clifton S."/>
            <person name="Fulton L."/>
            <person name="Fulton B."/>
            <person name="Courtney L."/>
            <person name="Fronick C."/>
            <person name="Harrison M."/>
            <person name="Strong C."/>
            <person name="Farmer C."/>
            <person name="Delahaunty K."/>
            <person name="Markovic C."/>
            <person name="Hall O."/>
            <person name="Minx P."/>
            <person name="Tomlinson C."/>
            <person name="Mitreva M."/>
            <person name="Nelson J."/>
            <person name="Hou S."/>
            <person name="Wollam A."/>
            <person name="Pepin K.H."/>
            <person name="Johnson M."/>
            <person name="Bhonagiri V."/>
            <person name="Nash W.E."/>
            <person name="Warren W."/>
            <person name="Chinwalla A."/>
            <person name="Mardis E.R."/>
            <person name="Wilson R.K."/>
        </authorList>
    </citation>
    <scope>NUCLEOTIDE SEQUENCE [LARGE SCALE GENOMIC DNA]</scope>
    <source>
        <strain evidence="1">DSM 20583</strain>
    </source>
</reference>
<dbReference type="KEGG" id="bhan:CGC63_09680"/>
<dbReference type="AlphaFoldDB" id="C9L7M7"/>
<sequence>MKTFKTLKKECIYRNEKYKVVISKYIGQFIGLCYKVKIRKVNRLHSRSYYIERIDNTYKTAVEEAFERYGKYLDNKNEEEKDIQEFNSWNGVIE</sequence>
<dbReference type="RefSeq" id="WP_003020464.1">
    <property type="nucleotide sequence ID" value="NZ_CP022413.2"/>
</dbReference>
<proteinExistence type="predicted"/>
<accession>C9L7M7</accession>
<organism evidence="1 2">
    <name type="scientific">Blautia hansenii DSM 20583</name>
    <dbReference type="NCBI Taxonomy" id="537007"/>
    <lineage>
        <taxon>Bacteria</taxon>
        <taxon>Bacillati</taxon>
        <taxon>Bacillota</taxon>
        <taxon>Clostridia</taxon>
        <taxon>Lachnospirales</taxon>
        <taxon>Lachnospiraceae</taxon>
        <taxon>Blautia</taxon>
    </lineage>
</organism>
<dbReference type="STRING" id="537007.BLAHAN_05397"/>
<evidence type="ECO:0000313" key="1">
    <source>
        <dbReference type="EMBL" id="EEX21772.1"/>
    </source>
</evidence>
<name>C9L7M7_BLAHA</name>
<comment type="caution">
    <text evidence="1">The sequence shown here is derived from an EMBL/GenBank/DDBJ whole genome shotgun (WGS) entry which is preliminary data.</text>
</comment>
<evidence type="ECO:0000313" key="2">
    <source>
        <dbReference type="Proteomes" id="UP000003755"/>
    </source>
</evidence>
<dbReference type="HOGENOM" id="CLU_2380468_0_0_9"/>
<gene>
    <name evidence="1" type="ORF">BLAHAN_05397</name>
</gene>
<protein>
    <submittedName>
        <fullName evidence="1">Uncharacterized protein</fullName>
    </submittedName>
</protein>
<dbReference type="EMBL" id="ABYU02000016">
    <property type="protein sequence ID" value="EEX21772.1"/>
    <property type="molecule type" value="Genomic_DNA"/>
</dbReference>